<proteinExistence type="predicted"/>
<evidence type="ECO:0000313" key="2">
    <source>
        <dbReference type="Proteomes" id="UP001558850"/>
    </source>
</evidence>
<organism evidence="1 2">
    <name type="scientific">Paraburkholderia phymatum</name>
    <dbReference type="NCBI Taxonomy" id="148447"/>
    <lineage>
        <taxon>Bacteria</taxon>
        <taxon>Pseudomonadati</taxon>
        <taxon>Pseudomonadota</taxon>
        <taxon>Betaproteobacteria</taxon>
        <taxon>Burkholderiales</taxon>
        <taxon>Burkholderiaceae</taxon>
        <taxon>Paraburkholderia</taxon>
    </lineage>
</organism>
<evidence type="ECO:0000313" key="1">
    <source>
        <dbReference type="EMBL" id="MEX3932701.1"/>
    </source>
</evidence>
<gene>
    <name evidence="1" type="ORF">AB4Y32_12975</name>
</gene>
<dbReference type="EMBL" id="JBFRCH010000005">
    <property type="protein sequence ID" value="MEX3932701.1"/>
    <property type="molecule type" value="Genomic_DNA"/>
</dbReference>
<sequence>MANSDGGFYPLGLNGMYHGGIHFDAGTGGKLKQRDGVRAIADGEVVAYRLDSTYPELTYPTTPPRYTLYSTGFVLIRHRRVLPRRPNTSGTSGPSGGTSTAEAPASGAPATPAGGPQAYQPPADDVLEFYSLYMHRLDWKGYQDAQTESGNGSAPPIHPLPFWQGNRLFRVGAKAKNKVPVPRDDPADASQTPDTPQAGARICDRASGTVIGLLPRGGELSIVGNSTKGWAQIATITKGTPVATVGGGTPDPSAATGWVNLDEFDAAIDPKPLDTVVVLDPAKPFKVRAGDVVGYLGEYQNSTLASILPSHADASAAARRSPHGRPD</sequence>
<keyword evidence="2" id="KW-1185">Reference proteome</keyword>
<name>A0ACC6TZ48_9BURK</name>
<comment type="caution">
    <text evidence="1">The sequence shown here is derived from an EMBL/GenBank/DDBJ whole genome shotgun (WGS) entry which is preliminary data.</text>
</comment>
<accession>A0ACC6TZ48</accession>
<protein>
    <submittedName>
        <fullName evidence="1">Uncharacterized protein</fullName>
    </submittedName>
</protein>
<reference evidence="1" key="1">
    <citation type="submission" date="2024-07" db="EMBL/GenBank/DDBJ databases">
        <title>A survey of Mimosa microsymbionts across Brazilian biomes reveals a high diversity of Paraburkholderia nodulating endemic species, but also that Cupriavidus is common as a symbiont of widespread species.</title>
        <authorList>
            <person name="Rouws L."/>
            <person name="Barauna A."/>
            <person name="Beukes C."/>
            <person name="Rouws J.R.C."/>
            <person name="De Faria S.M."/>
            <person name="Gross E."/>
            <person name="Bueno Dos Reis Junior F."/>
            <person name="Simon M.F."/>
            <person name="Maluk M."/>
            <person name="Odee D.W."/>
            <person name="Kenicer G."/>
            <person name="Young J.P.W."/>
            <person name="Reis V.M."/>
            <person name="Zilli J."/>
            <person name="James E.K."/>
        </authorList>
    </citation>
    <scope>NUCLEOTIDE SEQUENCE</scope>
    <source>
        <strain evidence="1">EG181B</strain>
    </source>
</reference>
<dbReference type="Proteomes" id="UP001558850">
    <property type="component" value="Unassembled WGS sequence"/>
</dbReference>